<dbReference type="EMBL" id="JACMRX010000003">
    <property type="protein sequence ID" value="KAF7992803.1"/>
    <property type="molecule type" value="Genomic_DNA"/>
</dbReference>
<dbReference type="AlphaFoldDB" id="A0A834XST5"/>
<keyword evidence="2" id="KW-1185">Reference proteome</keyword>
<name>A0A834XST5_APHGI</name>
<proteinExistence type="predicted"/>
<evidence type="ECO:0008006" key="3">
    <source>
        <dbReference type="Google" id="ProtNLM"/>
    </source>
</evidence>
<sequence>MSLLVIESLCVSLHSKMTTQNYIHATVLAIVLATIISEGTSIICYECNSISNPDCANNVENIKPIDCSNKTNSFPINHEINNYQQRVSENTYSACIKVVAQSQFFLGKANSTGTAVGRACINNKTVGLVICNTLKSNESVTSCDVCTDNEYQQ</sequence>
<gene>
    <name evidence="1" type="ORF">HCN44_005147</name>
</gene>
<dbReference type="Proteomes" id="UP000639338">
    <property type="component" value="Unassembled WGS sequence"/>
</dbReference>
<organism evidence="1 2">
    <name type="scientific">Aphidius gifuensis</name>
    <name type="common">Parasitoid wasp</name>
    <dbReference type="NCBI Taxonomy" id="684658"/>
    <lineage>
        <taxon>Eukaryota</taxon>
        <taxon>Metazoa</taxon>
        <taxon>Ecdysozoa</taxon>
        <taxon>Arthropoda</taxon>
        <taxon>Hexapoda</taxon>
        <taxon>Insecta</taxon>
        <taxon>Pterygota</taxon>
        <taxon>Neoptera</taxon>
        <taxon>Endopterygota</taxon>
        <taxon>Hymenoptera</taxon>
        <taxon>Apocrita</taxon>
        <taxon>Ichneumonoidea</taxon>
        <taxon>Braconidae</taxon>
        <taxon>Aphidiinae</taxon>
        <taxon>Aphidius</taxon>
    </lineage>
</organism>
<evidence type="ECO:0000313" key="2">
    <source>
        <dbReference type="Proteomes" id="UP000639338"/>
    </source>
</evidence>
<evidence type="ECO:0000313" key="1">
    <source>
        <dbReference type="EMBL" id="KAF7992803.1"/>
    </source>
</evidence>
<reference evidence="1 2" key="1">
    <citation type="submission" date="2020-08" db="EMBL/GenBank/DDBJ databases">
        <title>Aphidius gifuensis genome sequencing and assembly.</title>
        <authorList>
            <person name="Du Z."/>
        </authorList>
    </citation>
    <scope>NUCLEOTIDE SEQUENCE [LARGE SCALE GENOMIC DNA]</scope>
    <source>
        <strain evidence="1">YNYX2018</strain>
        <tissue evidence="1">Adults</tissue>
    </source>
</reference>
<protein>
    <recommendedName>
        <fullName evidence="3">Protein quiver</fullName>
    </recommendedName>
</protein>
<accession>A0A834XST5</accession>
<comment type="caution">
    <text evidence="1">The sequence shown here is derived from an EMBL/GenBank/DDBJ whole genome shotgun (WGS) entry which is preliminary data.</text>
</comment>